<protein>
    <submittedName>
        <fullName evidence="1">Uncharacterized protein</fullName>
    </submittedName>
</protein>
<reference evidence="1" key="1">
    <citation type="submission" date="2023-07" db="EMBL/GenBank/DDBJ databases">
        <title>Functional and genomic diversity of the sorghum phyllosphere microbiome.</title>
        <authorList>
            <person name="Shade A."/>
        </authorList>
    </citation>
    <scope>NUCLEOTIDE SEQUENCE</scope>
    <source>
        <strain evidence="1">SORGH_AS_0457</strain>
    </source>
</reference>
<dbReference type="RefSeq" id="WP_307106820.1">
    <property type="nucleotide sequence ID" value="NZ_JAUTAS010000001.1"/>
</dbReference>
<organism evidence="1 2">
    <name type="scientific">Stenotrophomonas rhizophila</name>
    <dbReference type="NCBI Taxonomy" id="216778"/>
    <lineage>
        <taxon>Bacteria</taxon>
        <taxon>Pseudomonadati</taxon>
        <taxon>Pseudomonadota</taxon>
        <taxon>Gammaproteobacteria</taxon>
        <taxon>Lysobacterales</taxon>
        <taxon>Lysobacteraceae</taxon>
        <taxon>Stenotrophomonas</taxon>
    </lineage>
</organism>
<dbReference type="Proteomes" id="UP001226084">
    <property type="component" value="Unassembled WGS sequence"/>
</dbReference>
<gene>
    <name evidence="1" type="ORF">QE424_001557</name>
</gene>
<name>A0AAP5AIA1_9GAMM</name>
<dbReference type="EMBL" id="JAUTAS010000001">
    <property type="protein sequence ID" value="MDQ1108398.1"/>
    <property type="molecule type" value="Genomic_DNA"/>
</dbReference>
<proteinExistence type="predicted"/>
<comment type="caution">
    <text evidence="1">The sequence shown here is derived from an EMBL/GenBank/DDBJ whole genome shotgun (WGS) entry which is preliminary data.</text>
</comment>
<dbReference type="AlphaFoldDB" id="A0AAP5AIA1"/>
<evidence type="ECO:0000313" key="1">
    <source>
        <dbReference type="EMBL" id="MDQ1108398.1"/>
    </source>
</evidence>
<evidence type="ECO:0000313" key="2">
    <source>
        <dbReference type="Proteomes" id="UP001226084"/>
    </source>
</evidence>
<accession>A0AAP5AIA1</accession>
<sequence length="61" mass="6124">MNIYSGLLFLHGHIADVGLARALAEPEKVPAGDAARAVAGTATQGVALPARAACEVGAARR</sequence>